<dbReference type="AlphaFoldDB" id="F8E383"/>
<comment type="similarity">
    <text evidence="11">Belongs to the DHBP synthase family.</text>
</comment>
<dbReference type="UniPathway" id="UPA00275">
    <property type="reaction ID" value="UER00399"/>
</dbReference>
<evidence type="ECO:0000256" key="1">
    <source>
        <dbReference type="ARBA" id="ARBA00000141"/>
    </source>
</evidence>
<evidence type="ECO:0000256" key="3">
    <source>
        <dbReference type="ARBA" id="ARBA00002284"/>
    </source>
</evidence>
<dbReference type="Pfam" id="PF00926">
    <property type="entry name" value="DHBP_synthase"/>
    <property type="match status" value="1"/>
</dbReference>
<evidence type="ECO:0000313" key="13">
    <source>
        <dbReference type="Proteomes" id="UP000000492"/>
    </source>
</evidence>
<protein>
    <recommendedName>
        <fullName evidence="11">3,4-dihydroxy-2-butanone 4-phosphate synthase</fullName>
        <shortName evidence="11">DHBP synthase</shortName>
        <ecNumber evidence="11">4.1.99.12</ecNumber>
    </recommendedName>
</protein>
<dbReference type="GO" id="GO:0005829">
    <property type="term" value="C:cytosol"/>
    <property type="evidence" value="ECO:0007669"/>
    <property type="project" value="TreeGrafter"/>
</dbReference>
<keyword evidence="9 11" id="KW-0464">Manganese</keyword>
<dbReference type="Gene3D" id="3.90.870.10">
    <property type="entry name" value="DHBP synthase"/>
    <property type="match status" value="1"/>
</dbReference>
<gene>
    <name evidence="12" type="primary">ribB</name>
    <name evidence="12" type="ordered locus">CRES_2002</name>
</gene>
<evidence type="ECO:0000256" key="9">
    <source>
        <dbReference type="ARBA" id="ARBA00023211"/>
    </source>
</evidence>
<dbReference type="KEGG" id="crd:CRES_2002"/>
<comment type="catalytic activity">
    <reaction evidence="1 11">
        <text>D-ribulose 5-phosphate = (2S)-2-hydroxy-3-oxobutyl phosphate + formate + H(+)</text>
        <dbReference type="Rhea" id="RHEA:18457"/>
        <dbReference type="ChEBI" id="CHEBI:15378"/>
        <dbReference type="ChEBI" id="CHEBI:15740"/>
        <dbReference type="ChEBI" id="CHEBI:58121"/>
        <dbReference type="ChEBI" id="CHEBI:58830"/>
        <dbReference type="EC" id="4.1.99.12"/>
    </reaction>
</comment>
<keyword evidence="7 11" id="KW-0479">Metal-binding</keyword>
<organism evidence="12 13">
    <name type="scientific">Corynebacterium resistens (strain DSM 45100 / JCM 12819 / GTC 2026 / SICGH 158)</name>
    <dbReference type="NCBI Taxonomy" id="662755"/>
    <lineage>
        <taxon>Bacteria</taxon>
        <taxon>Bacillati</taxon>
        <taxon>Actinomycetota</taxon>
        <taxon>Actinomycetes</taxon>
        <taxon>Mycobacteriales</taxon>
        <taxon>Corynebacteriaceae</taxon>
        <taxon>Corynebacterium</taxon>
    </lineage>
</organism>
<evidence type="ECO:0000256" key="11">
    <source>
        <dbReference type="RuleBase" id="RU003843"/>
    </source>
</evidence>
<dbReference type="SUPFAM" id="SSF55821">
    <property type="entry name" value="YrdC/RibB"/>
    <property type="match status" value="1"/>
</dbReference>
<accession>F8E383</accession>
<dbReference type="GO" id="GO:0046872">
    <property type="term" value="F:metal ion binding"/>
    <property type="evidence" value="ECO:0007669"/>
    <property type="project" value="UniProtKB-KW"/>
</dbReference>
<dbReference type="RefSeq" id="WP_013889337.1">
    <property type="nucleotide sequence ID" value="NC_015673.1"/>
</dbReference>
<comment type="pathway">
    <text evidence="4 11">Cofactor biosynthesis; riboflavin biosynthesis; 2-hydroxy-3-oxobutyl phosphate from D-ribulose 5-phosphate: step 1/1.</text>
</comment>
<evidence type="ECO:0000256" key="10">
    <source>
        <dbReference type="ARBA" id="ARBA00023239"/>
    </source>
</evidence>
<proteinExistence type="inferred from homology"/>
<dbReference type="EMBL" id="CP002857">
    <property type="protein sequence ID" value="AEI10355.1"/>
    <property type="molecule type" value="Genomic_DNA"/>
</dbReference>
<dbReference type="eggNOG" id="COG0108">
    <property type="taxonomic scope" value="Bacteria"/>
</dbReference>
<keyword evidence="8 11" id="KW-0460">Magnesium</keyword>
<dbReference type="InterPro" id="IPR000422">
    <property type="entry name" value="DHBP_synthase_RibB"/>
</dbReference>
<dbReference type="HOGENOM" id="CLU_020273_3_1_11"/>
<dbReference type="FunFam" id="3.90.870.10:FF:000001">
    <property type="entry name" value="Riboflavin biosynthesis protein RibBA"/>
    <property type="match status" value="1"/>
</dbReference>
<evidence type="ECO:0000313" key="12">
    <source>
        <dbReference type="EMBL" id="AEI10355.1"/>
    </source>
</evidence>
<comment type="cofactor">
    <cofactor evidence="2">
        <name>Mn(2+)</name>
        <dbReference type="ChEBI" id="CHEBI:29035"/>
    </cofactor>
</comment>
<dbReference type="NCBIfam" id="TIGR00506">
    <property type="entry name" value="ribB"/>
    <property type="match status" value="1"/>
</dbReference>
<keyword evidence="10 11" id="KW-0456">Lyase</keyword>
<comment type="cofactor">
    <cofactor evidence="11">
        <name>Mg(2+)</name>
        <dbReference type="ChEBI" id="CHEBI:18420"/>
    </cofactor>
    <cofactor evidence="11">
        <name>Mn(2+)</name>
        <dbReference type="ChEBI" id="CHEBI:29035"/>
    </cofactor>
    <text evidence="11">Binds 2 divalent metal cations per subunit. Magnesium or manganese.</text>
</comment>
<evidence type="ECO:0000256" key="6">
    <source>
        <dbReference type="ARBA" id="ARBA00022619"/>
    </source>
</evidence>
<dbReference type="GO" id="GO:0009231">
    <property type="term" value="P:riboflavin biosynthetic process"/>
    <property type="evidence" value="ECO:0007669"/>
    <property type="project" value="UniProtKB-UniPathway"/>
</dbReference>
<keyword evidence="13" id="KW-1185">Reference proteome</keyword>
<name>F8E383_CORRG</name>
<sequence>MTRTLTDIPQTNDTKTTARLRAETHLAPIEDIVADIAAGKMVVLVDDEDRENEGDLIMAAEAITPETVNFMITQGKGLLCVPMTAEHARTLNLAPMVERNEDDFGTSFTVSCDAIADFGITTGISASDRAATINLLASGGVASNFHRPGHVFPLMAREGGVLTRIGHTEAGSDLAAMAGFAPVGAIVEIIGDDGEMLRLPQLVEWCAERGIALSTIERLRTYRQEQVAAGVAITQRPDGSPLATPLTSVK</sequence>
<dbReference type="GO" id="GO:0008686">
    <property type="term" value="F:3,4-dihydroxy-2-butanone-4-phosphate synthase activity"/>
    <property type="evidence" value="ECO:0007669"/>
    <property type="project" value="UniProtKB-EC"/>
</dbReference>
<evidence type="ECO:0000256" key="8">
    <source>
        <dbReference type="ARBA" id="ARBA00022842"/>
    </source>
</evidence>
<comment type="subunit">
    <text evidence="11">Homodimer.</text>
</comment>
<dbReference type="InterPro" id="IPR017945">
    <property type="entry name" value="DHBP_synth_RibB-like_a/b_dom"/>
</dbReference>
<dbReference type="PANTHER" id="PTHR21327">
    <property type="entry name" value="GTP CYCLOHYDROLASE II-RELATED"/>
    <property type="match status" value="1"/>
</dbReference>
<dbReference type="Proteomes" id="UP000000492">
    <property type="component" value="Chromosome"/>
</dbReference>
<keyword evidence="6 11" id="KW-0686">Riboflavin biosynthesis</keyword>
<evidence type="ECO:0000256" key="4">
    <source>
        <dbReference type="ARBA" id="ARBA00004904"/>
    </source>
</evidence>
<evidence type="ECO:0000256" key="7">
    <source>
        <dbReference type="ARBA" id="ARBA00022723"/>
    </source>
</evidence>
<dbReference type="GO" id="GO:0003935">
    <property type="term" value="F:GTP cyclohydrolase II activity"/>
    <property type="evidence" value="ECO:0007669"/>
    <property type="project" value="TreeGrafter"/>
</dbReference>
<comment type="function">
    <text evidence="3 11">Catalyzes the conversion of D-ribulose 5-phosphate to formate and 3,4-dihydroxy-2-butanone 4-phosphate.</text>
</comment>
<evidence type="ECO:0000256" key="2">
    <source>
        <dbReference type="ARBA" id="ARBA00001936"/>
    </source>
</evidence>
<dbReference type="PANTHER" id="PTHR21327:SF18">
    <property type="entry name" value="3,4-DIHYDROXY-2-BUTANONE 4-PHOSPHATE SYNTHASE"/>
    <property type="match status" value="1"/>
</dbReference>
<comment type="similarity">
    <text evidence="5">In the N-terminal section; belongs to the DHBP synthase family.</text>
</comment>
<dbReference type="EC" id="4.1.99.12" evidence="11"/>
<dbReference type="STRING" id="662755.CRES_2002"/>
<dbReference type="OrthoDB" id="9793111at2"/>
<reference evidence="12 13" key="1">
    <citation type="journal article" date="2012" name="BMC Genomics">
        <title>Complete genome sequence, lifestyle, and multi-drug resistance of the human pathogen Corynebacterium resistens DSM 45100 isolated from blood samples of a leukemia patient.</title>
        <authorList>
            <person name="Schroder J."/>
            <person name="Maus I."/>
            <person name="Meyer K."/>
            <person name="Wordemann S."/>
            <person name="Blom J."/>
            <person name="Jaenicke S."/>
            <person name="Schneider J."/>
            <person name="Trost E."/>
            <person name="Tauch A."/>
        </authorList>
    </citation>
    <scope>NUCLEOTIDE SEQUENCE [LARGE SCALE GENOMIC DNA]</scope>
    <source>
        <strain evidence="13">DSM 45100 / JCM 12819 / CCUG 50093 / GTC 2026 / SICGH 158</strain>
    </source>
</reference>
<evidence type="ECO:0000256" key="5">
    <source>
        <dbReference type="ARBA" id="ARBA00005520"/>
    </source>
</evidence>